<dbReference type="RefSeq" id="WP_198112631.1">
    <property type="nucleotide sequence ID" value="NZ_JAEDAK010000015.1"/>
</dbReference>
<name>A0A931J7B3_9BURK</name>
<feature type="transmembrane region" description="Helical" evidence="2">
    <location>
        <begin position="57"/>
        <end position="79"/>
    </location>
</feature>
<evidence type="ECO:0000313" key="4">
    <source>
        <dbReference type="Proteomes" id="UP000613266"/>
    </source>
</evidence>
<reference evidence="3" key="1">
    <citation type="submission" date="2020-12" db="EMBL/GenBank/DDBJ databases">
        <title>The genome sequence of Inhella sp. 1Y17.</title>
        <authorList>
            <person name="Liu Y."/>
        </authorList>
    </citation>
    <scope>NUCLEOTIDE SEQUENCE</scope>
    <source>
        <strain evidence="3">1Y17</strain>
    </source>
</reference>
<keyword evidence="2" id="KW-1133">Transmembrane helix</keyword>
<keyword evidence="4" id="KW-1185">Reference proteome</keyword>
<keyword evidence="2" id="KW-0812">Transmembrane</keyword>
<evidence type="ECO:0000313" key="3">
    <source>
        <dbReference type="EMBL" id="MBH9578864.1"/>
    </source>
</evidence>
<proteinExistence type="predicted"/>
<feature type="compositionally biased region" description="Basic and acidic residues" evidence="1">
    <location>
        <begin position="134"/>
        <end position="146"/>
    </location>
</feature>
<feature type="transmembrane region" description="Helical" evidence="2">
    <location>
        <begin position="12"/>
        <end position="37"/>
    </location>
</feature>
<evidence type="ECO:0000256" key="1">
    <source>
        <dbReference type="SAM" id="MobiDB-lite"/>
    </source>
</evidence>
<feature type="compositionally biased region" description="Polar residues" evidence="1">
    <location>
        <begin position="122"/>
        <end position="133"/>
    </location>
</feature>
<dbReference type="Proteomes" id="UP000613266">
    <property type="component" value="Unassembled WGS sequence"/>
</dbReference>
<sequence length="344" mass="36932">MEVLVERKHSEWIARLFLFGALLLVTSIGTFFVWLAGAAAQVTGGGQRGTEPPLDQVAAALMGLSVFAFLACAGLALAAKLRSPRKRRKPLVAAVAVTLASAALAVGFLVTERLASHAELASNDSDASPPQSEESSRRLSDDLPDKRECAQPEFVTSADERLHYEDEACGGIGGDLNARTFLIPGPGGETLWLRTANLDDPNWQSNSLDEPRLISRLADLNAAFSAAVSVSLPGGGPWEQVRLHIGGFAQDYCGSEISAVYSLRRGRVFATVHVNPAELGLEASQCPLTYTDPPQAELADPNVDHLGNFCQARSKCLTNYYADPAHHTSLRAAWLPFIEAVELR</sequence>
<feature type="transmembrane region" description="Helical" evidence="2">
    <location>
        <begin position="91"/>
        <end position="110"/>
    </location>
</feature>
<dbReference type="AlphaFoldDB" id="A0A931J7B3"/>
<feature type="region of interest" description="Disordered" evidence="1">
    <location>
        <begin position="120"/>
        <end position="146"/>
    </location>
</feature>
<dbReference type="EMBL" id="JAEDAK010000015">
    <property type="protein sequence ID" value="MBH9578864.1"/>
    <property type="molecule type" value="Genomic_DNA"/>
</dbReference>
<protein>
    <submittedName>
        <fullName evidence="3">Uncharacterized protein</fullName>
    </submittedName>
</protein>
<accession>A0A931J7B3</accession>
<comment type="caution">
    <text evidence="3">The sequence shown here is derived from an EMBL/GenBank/DDBJ whole genome shotgun (WGS) entry which is preliminary data.</text>
</comment>
<evidence type="ECO:0000256" key="2">
    <source>
        <dbReference type="SAM" id="Phobius"/>
    </source>
</evidence>
<keyword evidence="2" id="KW-0472">Membrane</keyword>
<gene>
    <name evidence="3" type="ORF">I7X39_18390</name>
</gene>
<organism evidence="3 4">
    <name type="scientific">Inhella proteolytica</name>
    <dbReference type="NCBI Taxonomy" id="2795029"/>
    <lineage>
        <taxon>Bacteria</taxon>
        <taxon>Pseudomonadati</taxon>
        <taxon>Pseudomonadota</taxon>
        <taxon>Betaproteobacteria</taxon>
        <taxon>Burkholderiales</taxon>
        <taxon>Sphaerotilaceae</taxon>
        <taxon>Inhella</taxon>
    </lineage>
</organism>